<name>A0A0H5Q6D0_9ZZZZ</name>
<feature type="region of interest" description="Disordered" evidence="1">
    <location>
        <begin position="116"/>
        <end position="138"/>
    </location>
</feature>
<dbReference type="AlphaFoldDB" id="A0A0H5Q6D0"/>
<accession>A0A0H5Q6D0</accession>
<reference evidence="2" key="1">
    <citation type="submission" date="2015-06" db="EMBL/GenBank/DDBJ databases">
        <authorList>
            <person name="Joergensen T."/>
        </authorList>
    </citation>
    <scope>NUCLEOTIDE SEQUENCE</scope>
    <source>
        <strain evidence="2">RGFK1560</strain>
    </source>
</reference>
<sequence length="188" mass="20060">MATTSMYRVVLTVTGVAGSPYYMTGYFDASVGTSQDAAEAWFNMCTVAPTARKMGSAWSTGSTVDIVDPVTGNTIGTEAITPAQNTGSSTADILPSMTQTLVRWRTGEYIGGREIRGRTNIPLPNEASNTSQGLPDPTLVGDTNVRAATLIADADSTHVVYSPKNGLWFATLVGSTWDQWAVLRSRRD</sequence>
<organism evidence="2">
    <name type="scientific">uncultured prokaryote</name>
    <dbReference type="NCBI Taxonomy" id="198431"/>
    <lineage>
        <taxon>unclassified sequences</taxon>
        <taxon>environmental samples</taxon>
    </lineage>
</organism>
<evidence type="ECO:0000256" key="1">
    <source>
        <dbReference type="SAM" id="MobiDB-lite"/>
    </source>
</evidence>
<evidence type="ECO:0000313" key="2">
    <source>
        <dbReference type="EMBL" id="CRY97453.1"/>
    </source>
</evidence>
<dbReference type="EMBL" id="LN854090">
    <property type="protein sequence ID" value="CRY97453.1"/>
    <property type="molecule type" value="Genomic_DNA"/>
</dbReference>
<protein>
    <submittedName>
        <fullName evidence="2">Uncharacterized protein</fullName>
    </submittedName>
</protein>
<proteinExistence type="predicted"/>
<reference evidence="2" key="2">
    <citation type="submission" date="2015-07" db="EMBL/GenBank/DDBJ databases">
        <title>Plasmids, circular viruses and viroids from rat gut.</title>
        <authorList>
            <person name="Jorgensen T.J."/>
            <person name="Hansen M.A."/>
            <person name="Xu Z."/>
            <person name="Tabak M.A."/>
            <person name="Sorensen S.J."/>
            <person name="Hansen L.H."/>
        </authorList>
    </citation>
    <scope>NUCLEOTIDE SEQUENCE</scope>
    <source>
        <strain evidence="2">RGFK1560</strain>
    </source>
</reference>